<dbReference type="EMBL" id="JANSHE010004348">
    <property type="protein sequence ID" value="KAJ2978459.1"/>
    <property type="molecule type" value="Genomic_DNA"/>
</dbReference>
<keyword evidence="2" id="KW-1185">Reference proteome</keyword>
<name>A0ACC1NJ63_9APHY</name>
<organism evidence="1 2">
    <name type="scientific">Trametes sanguinea</name>
    <dbReference type="NCBI Taxonomy" id="158606"/>
    <lineage>
        <taxon>Eukaryota</taxon>
        <taxon>Fungi</taxon>
        <taxon>Dikarya</taxon>
        <taxon>Basidiomycota</taxon>
        <taxon>Agaricomycotina</taxon>
        <taxon>Agaricomycetes</taxon>
        <taxon>Polyporales</taxon>
        <taxon>Polyporaceae</taxon>
        <taxon>Trametes</taxon>
    </lineage>
</organism>
<dbReference type="Proteomes" id="UP001144978">
    <property type="component" value="Unassembled WGS sequence"/>
</dbReference>
<evidence type="ECO:0000313" key="2">
    <source>
        <dbReference type="Proteomes" id="UP001144978"/>
    </source>
</evidence>
<evidence type="ECO:0000313" key="1">
    <source>
        <dbReference type="EMBL" id="KAJ2978459.1"/>
    </source>
</evidence>
<comment type="caution">
    <text evidence="1">The sequence shown here is derived from an EMBL/GenBank/DDBJ whole genome shotgun (WGS) entry which is preliminary data.</text>
</comment>
<sequence>MEPGSSLPRDRFGMGSVDERMPSRKGKEAERPEYPSHAYSQPQREPAPPQPTVYDYYARRPDSRMSMPITPARPSMPTQSSDEPYFYQASPMPPPPAPEQRGQVRRHPRPLPLVPPQRRVRPRLPGEPPLHMARGPWRSHTT</sequence>
<reference evidence="1" key="1">
    <citation type="submission" date="2022-08" db="EMBL/GenBank/DDBJ databases">
        <title>Genome Sequence of Pycnoporus sanguineus.</title>
        <authorList>
            <person name="Buettner E."/>
        </authorList>
    </citation>
    <scope>NUCLEOTIDE SEQUENCE</scope>
    <source>
        <strain evidence="1">CG-C14</strain>
    </source>
</reference>
<gene>
    <name evidence="1" type="ORF">NUW54_g11282</name>
</gene>
<protein>
    <submittedName>
        <fullName evidence="1">Uncharacterized protein</fullName>
    </submittedName>
</protein>
<accession>A0ACC1NJ63</accession>
<proteinExistence type="predicted"/>